<protein>
    <submittedName>
        <fullName evidence="2">Uncharacterized protein</fullName>
    </submittedName>
</protein>
<reference evidence="2 3" key="1">
    <citation type="submission" date="2023-09" db="EMBL/GenBank/DDBJ databases">
        <title>Genomes of two closely related lineages of the louse Polyplax serrata with different host specificities.</title>
        <authorList>
            <person name="Martinu J."/>
            <person name="Tarabai H."/>
            <person name="Stefka J."/>
            <person name="Hypsa V."/>
        </authorList>
    </citation>
    <scope>NUCLEOTIDE SEQUENCE [LARGE SCALE GENOMIC DNA]</scope>
    <source>
        <strain evidence="2">98ZLc_SE</strain>
    </source>
</reference>
<proteinExistence type="predicted"/>
<feature type="compositionally biased region" description="Polar residues" evidence="1">
    <location>
        <begin position="129"/>
        <end position="141"/>
    </location>
</feature>
<evidence type="ECO:0000256" key="1">
    <source>
        <dbReference type="SAM" id="MobiDB-lite"/>
    </source>
</evidence>
<organism evidence="2 3">
    <name type="scientific">Polyplax serrata</name>
    <name type="common">Common mouse louse</name>
    <dbReference type="NCBI Taxonomy" id="468196"/>
    <lineage>
        <taxon>Eukaryota</taxon>
        <taxon>Metazoa</taxon>
        <taxon>Ecdysozoa</taxon>
        <taxon>Arthropoda</taxon>
        <taxon>Hexapoda</taxon>
        <taxon>Insecta</taxon>
        <taxon>Pterygota</taxon>
        <taxon>Neoptera</taxon>
        <taxon>Paraneoptera</taxon>
        <taxon>Psocodea</taxon>
        <taxon>Troctomorpha</taxon>
        <taxon>Phthiraptera</taxon>
        <taxon>Anoplura</taxon>
        <taxon>Polyplacidae</taxon>
        <taxon>Polyplax</taxon>
    </lineage>
</organism>
<evidence type="ECO:0000313" key="3">
    <source>
        <dbReference type="Proteomes" id="UP001359485"/>
    </source>
</evidence>
<dbReference type="EMBL" id="JAWJWF010000002">
    <property type="protein sequence ID" value="KAK6637299.1"/>
    <property type="molecule type" value="Genomic_DNA"/>
</dbReference>
<gene>
    <name evidence="2" type="ORF">RUM44_007714</name>
</gene>
<keyword evidence="3" id="KW-1185">Reference proteome</keyword>
<accession>A0ABR1B839</accession>
<dbReference type="Proteomes" id="UP001359485">
    <property type="component" value="Unassembled WGS sequence"/>
</dbReference>
<evidence type="ECO:0000313" key="2">
    <source>
        <dbReference type="EMBL" id="KAK6637299.1"/>
    </source>
</evidence>
<sequence length="260" mass="29790">MNEGTKLSHQEVAEHVLQIYTKALQDQKLLKSILSEFCMLNYFGKFFYEQDKVASHLISNFHGTSYELARISINEPLRFTEWEPVDSFEEPTEDELGVGIISSPKMSFPSLSLSTPVRSFTVARKRTVSESSQPNNNNSKLQKTESNREQSNSCKKSGLNCQEKISPQSLEPLLPDDIKYLTAYGTVRYTNRTVATMDPKRMKRGSLIRLRDRFCQLHIGYECDEHAIGVTNCKIWTIRYSVSSRVTPRNLLNSFKDVET</sequence>
<comment type="caution">
    <text evidence="2">The sequence shown here is derived from an EMBL/GenBank/DDBJ whole genome shotgun (WGS) entry which is preliminary data.</text>
</comment>
<feature type="compositionally biased region" description="Polar residues" evidence="1">
    <location>
        <begin position="149"/>
        <end position="159"/>
    </location>
</feature>
<feature type="region of interest" description="Disordered" evidence="1">
    <location>
        <begin position="124"/>
        <end position="159"/>
    </location>
</feature>
<name>A0ABR1B839_POLSC</name>